<protein>
    <submittedName>
        <fullName evidence="2">Uncharacterized protein</fullName>
    </submittedName>
</protein>
<feature type="compositionally biased region" description="Low complexity" evidence="1">
    <location>
        <begin position="630"/>
        <end position="639"/>
    </location>
</feature>
<evidence type="ECO:0000313" key="3">
    <source>
        <dbReference type="Proteomes" id="UP001150062"/>
    </source>
</evidence>
<feature type="compositionally biased region" description="Acidic residues" evidence="1">
    <location>
        <begin position="643"/>
        <end position="652"/>
    </location>
</feature>
<accession>A0ABQ8Z6A6</accession>
<name>A0ABQ8Z6A6_9EUKA</name>
<feature type="compositionally biased region" description="Acidic residues" evidence="1">
    <location>
        <begin position="603"/>
        <end position="613"/>
    </location>
</feature>
<reference evidence="2" key="1">
    <citation type="submission" date="2022-08" db="EMBL/GenBank/DDBJ databases">
        <title>Novel sulfate-reducing endosymbionts in the free-living metamonad Anaeramoeba.</title>
        <authorList>
            <person name="Jerlstrom-Hultqvist J."/>
            <person name="Cepicka I."/>
            <person name="Gallot-Lavallee L."/>
            <person name="Salas-Leiva D."/>
            <person name="Curtis B.A."/>
            <person name="Zahonova K."/>
            <person name="Pipaliya S."/>
            <person name="Dacks J."/>
            <person name="Roger A.J."/>
        </authorList>
    </citation>
    <scope>NUCLEOTIDE SEQUENCE</scope>
    <source>
        <strain evidence="2">Schooner1</strain>
    </source>
</reference>
<dbReference type="EMBL" id="JAOAOG010000045">
    <property type="protein sequence ID" value="KAJ6252439.1"/>
    <property type="molecule type" value="Genomic_DNA"/>
</dbReference>
<keyword evidence="3" id="KW-1185">Reference proteome</keyword>
<comment type="caution">
    <text evidence="2">The sequence shown here is derived from an EMBL/GenBank/DDBJ whole genome shotgun (WGS) entry which is preliminary data.</text>
</comment>
<feature type="region of interest" description="Disordered" evidence="1">
    <location>
        <begin position="593"/>
        <end position="652"/>
    </location>
</feature>
<proteinExistence type="predicted"/>
<dbReference type="Proteomes" id="UP001150062">
    <property type="component" value="Unassembled WGS sequence"/>
</dbReference>
<sequence length="652" mass="76248">MDLNFQCLKNNAIPLFDELQDLFGIFLFQTYRCEGTSTIIIEEAYHFFLMRYPYHQRKAISRLLSIICQLFIQNEIFLFASTNKNNYQTYTLNSYWKPCFEKVLGSKIDTPNEITQSIFSLHSSQFHENNILEHQFGYPKIEITETGVIYDGKRISPHIENEDNNNKRKRRNLKKKKTRINKTISMLTYMSICELKNGVDSREIISINTGFARQRICAALSVYKGLGLIVEMKKKRGHLYLNRNLYNLLPEIKVTSNKLIEYRKKRRKLKQRGREIHQLLFQQIMSGRVKIKNVQYLDLLKKRLENLFSEKEIFYTGSGGCEYMFNNKKQFVLFNNYVGKKILAEQQNNEQKVISQQSLFEKKNEQIENIRTEDPMYQIPPQTRKNMYPKKEDDNNPFFENTTKISNTETLSSIQTLLKIGETKLIQSSKFYQQQKIKMENNQTSNPLKKPKESAQKLNTNINLQDNFIPNQNPQNYLNKVLEPKNTKSSEKMDQYVAAEGIAQLSPKPINPRSPIMSPFLNFYFSDYNSGSDSEDNVIYPKVARCVSPIYSRQIISPISFLQMSPPNSSFNMNLWNKNYLSENPDLLYIPPVMSNNFNSTQSDEDSSSLEDDNNNKEDRVKGLVHKNNHNSNVNFLNNDLEQNSEEESSKK</sequence>
<gene>
    <name evidence="2" type="ORF">M0813_14291</name>
</gene>
<evidence type="ECO:0000256" key="1">
    <source>
        <dbReference type="SAM" id="MobiDB-lite"/>
    </source>
</evidence>
<organism evidence="2 3">
    <name type="scientific">Anaeramoeba flamelloides</name>
    <dbReference type="NCBI Taxonomy" id="1746091"/>
    <lineage>
        <taxon>Eukaryota</taxon>
        <taxon>Metamonada</taxon>
        <taxon>Anaeramoebidae</taxon>
        <taxon>Anaeramoeba</taxon>
    </lineage>
</organism>
<evidence type="ECO:0000313" key="2">
    <source>
        <dbReference type="EMBL" id="KAJ6252439.1"/>
    </source>
</evidence>